<protein>
    <submittedName>
        <fullName evidence="2">Uncharacterized protein</fullName>
    </submittedName>
</protein>
<sequence length="249" mass="28320">MSDLKMEDVSQEDIPHEKPCAVQSDSDATAQTDAHPRFVDSRTKDKPRERGGHLLPKIYYGAVNLLLGEIPKASHPVWASLKKQLKKTPESQMSSRVLFQQLEAACSTEDLDWKKFDSVKRTWKDEPQMINSHAFSTLLFKLMGSSTQKEQQLHFPPEEARYCHALSLDGELADSIYTFLALSKLVQWSKGRKGTSHLSPLLQSKFQALENHLVKNRGAPKVRQFIEEWDKTAYTSSESEDDNNEEDGE</sequence>
<reference evidence="3" key="1">
    <citation type="journal article" date="2015" name="Genome Announc.">
        <title>Draft whole-genome sequence of the biocontrol agent Trichoderma harzianum T6776.</title>
        <authorList>
            <person name="Baroncelli R."/>
            <person name="Piaggeschi G."/>
            <person name="Fiorini L."/>
            <person name="Bertolini E."/>
            <person name="Zapparata A."/>
            <person name="Pe M.E."/>
            <person name="Sarrocco S."/>
            <person name="Vannacci G."/>
        </authorList>
    </citation>
    <scope>NUCLEOTIDE SEQUENCE [LARGE SCALE GENOMIC DNA]</scope>
    <source>
        <strain evidence="3">T6776</strain>
    </source>
</reference>
<evidence type="ECO:0000313" key="3">
    <source>
        <dbReference type="Proteomes" id="UP000034112"/>
    </source>
</evidence>
<feature type="compositionally biased region" description="Basic and acidic residues" evidence="1">
    <location>
        <begin position="34"/>
        <end position="51"/>
    </location>
</feature>
<dbReference type="OMA" id="MINSHAF"/>
<dbReference type="EMBL" id="JOKZ01000330">
    <property type="protein sequence ID" value="KKO99396.1"/>
    <property type="molecule type" value="Genomic_DNA"/>
</dbReference>
<evidence type="ECO:0000313" key="2">
    <source>
        <dbReference type="EMBL" id="KKO99396.1"/>
    </source>
</evidence>
<organism evidence="2 3">
    <name type="scientific">Trichoderma harzianum</name>
    <name type="common">Hypocrea lixii</name>
    <dbReference type="NCBI Taxonomy" id="5544"/>
    <lineage>
        <taxon>Eukaryota</taxon>
        <taxon>Fungi</taxon>
        <taxon>Dikarya</taxon>
        <taxon>Ascomycota</taxon>
        <taxon>Pezizomycotina</taxon>
        <taxon>Sordariomycetes</taxon>
        <taxon>Hypocreomycetidae</taxon>
        <taxon>Hypocreales</taxon>
        <taxon>Hypocreaceae</taxon>
        <taxon>Trichoderma</taxon>
    </lineage>
</organism>
<feature type="compositionally biased region" description="Polar residues" evidence="1">
    <location>
        <begin position="23"/>
        <end position="32"/>
    </location>
</feature>
<dbReference type="OrthoDB" id="4892796at2759"/>
<proteinExistence type="predicted"/>
<dbReference type="AlphaFoldDB" id="A0A0F9ZGE8"/>
<dbReference type="Proteomes" id="UP000034112">
    <property type="component" value="Unassembled WGS sequence"/>
</dbReference>
<gene>
    <name evidence="2" type="ORF">THAR02_08501</name>
</gene>
<evidence type="ECO:0000256" key="1">
    <source>
        <dbReference type="SAM" id="MobiDB-lite"/>
    </source>
</evidence>
<name>A0A0F9ZGE8_TRIHA</name>
<accession>A0A0F9ZGE8</accession>
<comment type="caution">
    <text evidence="2">The sequence shown here is derived from an EMBL/GenBank/DDBJ whole genome shotgun (WGS) entry which is preliminary data.</text>
</comment>
<feature type="region of interest" description="Disordered" evidence="1">
    <location>
        <begin position="1"/>
        <end position="51"/>
    </location>
</feature>
<feature type="compositionally biased region" description="Basic and acidic residues" evidence="1">
    <location>
        <begin position="1"/>
        <end position="19"/>
    </location>
</feature>